<accession>A0A815RKN8</accession>
<evidence type="ECO:0000256" key="10">
    <source>
        <dbReference type="SAM" id="MobiDB-lite"/>
    </source>
</evidence>
<dbReference type="Pfam" id="PF00270">
    <property type="entry name" value="DEAD"/>
    <property type="match status" value="1"/>
</dbReference>
<dbReference type="GO" id="GO:0005840">
    <property type="term" value="C:ribosome"/>
    <property type="evidence" value="ECO:0007669"/>
    <property type="project" value="TreeGrafter"/>
</dbReference>
<evidence type="ECO:0000256" key="8">
    <source>
        <dbReference type="PROSITE-ProRule" id="PRU00552"/>
    </source>
</evidence>
<dbReference type="CDD" id="cd12252">
    <property type="entry name" value="RRM_DbpA"/>
    <property type="match status" value="1"/>
</dbReference>
<dbReference type="InterPro" id="IPR057325">
    <property type="entry name" value="DeaD_dimer"/>
</dbReference>
<dbReference type="GO" id="GO:0005829">
    <property type="term" value="C:cytosol"/>
    <property type="evidence" value="ECO:0007669"/>
    <property type="project" value="TreeGrafter"/>
</dbReference>
<dbReference type="PANTHER" id="PTHR47963">
    <property type="entry name" value="DEAD-BOX ATP-DEPENDENT RNA HELICASE 47, MITOCHONDRIAL"/>
    <property type="match status" value="1"/>
</dbReference>
<evidence type="ECO:0000259" key="13">
    <source>
        <dbReference type="PROSITE" id="PS51195"/>
    </source>
</evidence>
<dbReference type="GO" id="GO:0003724">
    <property type="term" value="F:RNA helicase activity"/>
    <property type="evidence" value="ECO:0007669"/>
    <property type="project" value="UniProtKB-EC"/>
</dbReference>
<dbReference type="EMBL" id="CAJOBE010006940">
    <property type="protein sequence ID" value="CAF4021756.1"/>
    <property type="molecule type" value="Genomic_DNA"/>
</dbReference>
<dbReference type="InterPro" id="IPR014001">
    <property type="entry name" value="Helicase_ATP-bd"/>
</dbReference>
<dbReference type="FunFam" id="3.40.50.300:FF:000108">
    <property type="entry name" value="ATP-dependent RNA helicase RhlE"/>
    <property type="match status" value="1"/>
</dbReference>
<keyword evidence="7" id="KW-0346">Stress response</keyword>
<evidence type="ECO:0000256" key="3">
    <source>
        <dbReference type="ARBA" id="ARBA00022741"/>
    </source>
</evidence>
<dbReference type="InterPro" id="IPR044742">
    <property type="entry name" value="DEAD/DEAH_RhlB"/>
</dbReference>
<dbReference type="GO" id="GO:0016787">
    <property type="term" value="F:hydrolase activity"/>
    <property type="evidence" value="ECO:0007669"/>
    <property type="project" value="UniProtKB-KW"/>
</dbReference>
<comment type="caution">
    <text evidence="14">The sequence shown here is derived from an EMBL/GenBank/DDBJ whole genome shotgun (WGS) entry which is preliminary data.</text>
</comment>
<dbReference type="AlphaFoldDB" id="A0A815RKN8"/>
<evidence type="ECO:0000313" key="14">
    <source>
        <dbReference type="EMBL" id="CAF1478536.1"/>
    </source>
</evidence>
<dbReference type="CDD" id="cd18787">
    <property type="entry name" value="SF2_C_DEAD"/>
    <property type="match status" value="1"/>
</dbReference>
<dbReference type="Pfam" id="PF03880">
    <property type="entry name" value="DbpA"/>
    <property type="match status" value="1"/>
</dbReference>
<evidence type="ECO:0000256" key="4">
    <source>
        <dbReference type="ARBA" id="ARBA00022801"/>
    </source>
</evidence>
<dbReference type="InterPro" id="IPR014014">
    <property type="entry name" value="RNA_helicase_DEAD_Q_motif"/>
</dbReference>
<dbReference type="GO" id="GO:0005524">
    <property type="term" value="F:ATP binding"/>
    <property type="evidence" value="ECO:0007669"/>
    <property type="project" value="UniProtKB-KW"/>
</dbReference>
<feature type="domain" description="Helicase C-terminal" evidence="12">
    <location>
        <begin position="220"/>
        <end position="381"/>
    </location>
</feature>
<dbReference type="InterPro" id="IPR005580">
    <property type="entry name" value="DbpA/CsdA_RNA-bd_dom"/>
</dbReference>
<evidence type="ECO:0000256" key="7">
    <source>
        <dbReference type="ARBA" id="ARBA00023016"/>
    </source>
</evidence>
<feature type="compositionally biased region" description="Basic and acidic residues" evidence="10">
    <location>
        <begin position="506"/>
        <end position="549"/>
    </location>
</feature>
<feature type="compositionally biased region" description="Basic and acidic residues" evidence="10">
    <location>
        <begin position="444"/>
        <end position="469"/>
    </location>
</feature>
<proteinExistence type="inferred from homology"/>
<dbReference type="PROSITE" id="PS51192">
    <property type="entry name" value="HELICASE_ATP_BIND_1"/>
    <property type="match status" value="1"/>
</dbReference>
<dbReference type="Proteomes" id="UP000663889">
    <property type="component" value="Unassembled WGS sequence"/>
</dbReference>
<dbReference type="InterPro" id="IPR012677">
    <property type="entry name" value="Nucleotide-bd_a/b_plait_sf"/>
</dbReference>
<keyword evidence="4 9" id="KW-0378">Hydrolase</keyword>
<evidence type="ECO:0000256" key="5">
    <source>
        <dbReference type="ARBA" id="ARBA00022806"/>
    </source>
</evidence>
<dbReference type="InterPro" id="IPR000629">
    <property type="entry name" value="RNA-helicase_DEAD-box_CS"/>
</dbReference>
<dbReference type="InterPro" id="IPR050547">
    <property type="entry name" value="DEAD_box_RNA_helicases"/>
</dbReference>
<keyword evidence="3 9" id="KW-0547">Nucleotide-binding</keyword>
<evidence type="ECO:0000313" key="15">
    <source>
        <dbReference type="EMBL" id="CAF4021756.1"/>
    </source>
</evidence>
<reference evidence="14" key="1">
    <citation type="submission" date="2021-02" db="EMBL/GenBank/DDBJ databases">
        <authorList>
            <person name="Nowell W R."/>
        </authorList>
    </citation>
    <scope>NUCLEOTIDE SEQUENCE</scope>
</reference>
<dbReference type="Gene3D" id="3.40.50.300">
    <property type="entry name" value="P-loop containing nucleotide triphosphate hydrolases"/>
    <property type="match status" value="2"/>
</dbReference>
<dbReference type="PANTHER" id="PTHR47963:SF8">
    <property type="entry name" value="ATP-DEPENDENT RNA HELICASE DEAD"/>
    <property type="match status" value="1"/>
</dbReference>
<dbReference type="SMART" id="SM00487">
    <property type="entry name" value="DEXDc"/>
    <property type="match status" value="1"/>
</dbReference>
<feature type="domain" description="Helicase ATP-binding" evidence="11">
    <location>
        <begin position="38"/>
        <end position="209"/>
    </location>
</feature>
<dbReference type="Proteomes" id="UP000663874">
    <property type="component" value="Unassembled WGS sequence"/>
</dbReference>
<dbReference type="GO" id="GO:0009409">
    <property type="term" value="P:response to cold"/>
    <property type="evidence" value="ECO:0007669"/>
    <property type="project" value="TreeGrafter"/>
</dbReference>
<evidence type="ECO:0000259" key="12">
    <source>
        <dbReference type="PROSITE" id="PS51194"/>
    </source>
</evidence>
<dbReference type="InterPro" id="IPR001650">
    <property type="entry name" value="Helicase_C-like"/>
</dbReference>
<dbReference type="PROSITE" id="PS51195">
    <property type="entry name" value="Q_MOTIF"/>
    <property type="match status" value="1"/>
</dbReference>
<dbReference type="InterPro" id="IPR027417">
    <property type="entry name" value="P-loop_NTPase"/>
</dbReference>
<dbReference type="EMBL" id="CAJNOU010005452">
    <property type="protein sequence ID" value="CAF1478536.1"/>
    <property type="molecule type" value="Genomic_DNA"/>
</dbReference>
<feature type="domain" description="DEAD-box RNA helicase Q" evidence="13">
    <location>
        <begin position="7"/>
        <end position="35"/>
    </location>
</feature>
<dbReference type="Gene3D" id="3.30.70.330">
    <property type="match status" value="1"/>
</dbReference>
<sequence length="629" mass="69448">MSEIARLRFDELPVSEDIKKAVLDMGFETASPIQSEAIPYLLEGRDVIGQAQTGTGKTAAFGIPMIEKVIAFEKHVQGLVLCPTRELAVQVTEEIKKLAKYKKGVWVTTVYGGDSIDRQIKSLKAGANIVVGTPGRVIDLIERRALKLERVQMAVLDEADEMLDMGFRDDIESILQETNEDRQTVFFSATMSKPIMALTSRYQNDPKLVKVVKNEITNANIEQLYFDVKGKAKMEVMTRLMDFYNVKLALIFCNQKKRVDEVVEELVLRGYAAEGLHGDLRQTQRTNVMAKFRSGATTILVATDVAARGIDVNDIDAVFNYDIPLDEEYYVHRIGRTGRAGKTGKAYTFVVGAERNRLRDIMNFTKVKIDKGVIPSFSDVVGVKKGMFIERVQNAIQEDDLALFGDVYGALTHAGFSNEQIVAALVKMTMGVAKNEFADENLEGDSRGGDRYGSRDGRSNDRFGSRDGGRGSSGDRFGARDGRDSRFGSRDGGSRDGARSYGSDSRGGRDGGRSFDRTDSRPARTGDRPRSGEDRGPRTDKAGKPYRQDENMVRMFVNIGFDEKISPANIVGAFAGESGIPGNTLGQINIFDKYTFVDVPKEYATTVLNRMDGASIKGKKVNVEVAKPV</sequence>
<keyword evidence="6 9" id="KW-0067">ATP-binding</keyword>
<dbReference type="CDD" id="cd00268">
    <property type="entry name" value="DEADc"/>
    <property type="match status" value="1"/>
</dbReference>
<dbReference type="PROSITE" id="PS51194">
    <property type="entry name" value="HELICASE_CTER"/>
    <property type="match status" value="1"/>
</dbReference>
<gene>
    <name evidence="15" type="ORF">FNK824_LOCUS27114</name>
    <name evidence="14" type="ORF">SEV965_LOCUS34989</name>
</gene>
<feature type="compositionally biased region" description="Basic and acidic residues" evidence="10">
    <location>
        <begin position="477"/>
        <end position="498"/>
    </location>
</feature>
<dbReference type="InterPro" id="IPR011545">
    <property type="entry name" value="DEAD/DEAH_box_helicase_dom"/>
</dbReference>
<dbReference type="Pfam" id="PF00271">
    <property type="entry name" value="Helicase_C"/>
    <property type="match status" value="1"/>
</dbReference>
<evidence type="ECO:0000256" key="1">
    <source>
        <dbReference type="ARBA" id="ARBA00012552"/>
    </source>
</evidence>
<name>A0A815RKN8_9BILA</name>
<keyword evidence="5 9" id="KW-0347">Helicase</keyword>
<dbReference type="SUPFAM" id="SSF52540">
    <property type="entry name" value="P-loop containing nucleoside triphosphate hydrolases"/>
    <property type="match status" value="1"/>
</dbReference>
<organism evidence="14 16">
    <name type="scientific">Rotaria sordida</name>
    <dbReference type="NCBI Taxonomy" id="392033"/>
    <lineage>
        <taxon>Eukaryota</taxon>
        <taxon>Metazoa</taxon>
        <taxon>Spiralia</taxon>
        <taxon>Gnathifera</taxon>
        <taxon>Rotifera</taxon>
        <taxon>Eurotatoria</taxon>
        <taxon>Bdelloidea</taxon>
        <taxon>Philodinida</taxon>
        <taxon>Philodinidae</taxon>
        <taxon>Rotaria</taxon>
    </lineage>
</organism>
<dbReference type="PROSITE" id="PS00039">
    <property type="entry name" value="DEAD_ATP_HELICASE"/>
    <property type="match status" value="1"/>
</dbReference>
<feature type="short sequence motif" description="Q motif" evidence="8">
    <location>
        <begin position="7"/>
        <end position="35"/>
    </location>
</feature>
<protein>
    <recommendedName>
        <fullName evidence="1">RNA helicase</fullName>
        <ecNumber evidence="1">3.6.4.13</ecNumber>
    </recommendedName>
</protein>
<dbReference type="EC" id="3.6.4.13" evidence="1"/>
<keyword evidence="2" id="KW-0963">Cytoplasm</keyword>
<dbReference type="GO" id="GO:0033592">
    <property type="term" value="F:RNA strand annealing activity"/>
    <property type="evidence" value="ECO:0007669"/>
    <property type="project" value="TreeGrafter"/>
</dbReference>
<evidence type="ECO:0000256" key="6">
    <source>
        <dbReference type="ARBA" id="ARBA00022840"/>
    </source>
</evidence>
<dbReference type="SMART" id="SM00490">
    <property type="entry name" value="HELICc"/>
    <property type="match status" value="1"/>
</dbReference>
<evidence type="ECO:0000259" key="11">
    <source>
        <dbReference type="PROSITE" id="PS51192"/>
    </source>
</evidence>
<evidence type="ECO:0000256" key="2">
    <source>
        <dbReference type="ARBA" id="ARBA00022490"/>
    </source>
</evidence>
<dbReference type="Pfam" id="PF25399">
    <property type="entry name" value="DeaD_dimer"/>
    <property type="match status" value="1"/>
</dbReference>
<evidence type="ECO:0000313" key="16">
    <source>
        <dbReference type="Proteomes" id="UP000663889"/>
    </source>
</evidence>
<evidence type="ECO:0000256" key="9">
    <source>
        <dbReference type="RuleBase" id="RU000492"/>
    </source>
</evidence>
<feature type="region of interest" description="Disordered" evidence="10">
    <location>
        <begin position="440"/>
        <end position="549"/>
    </location>
</feature>
<comment type="similarity">
    <text evidence="9">Belongs to the DEAD box helicase family.</text>
</comment>